<feature type="domain" description="Lysosome-associated membrane glycoprotein 2-like luminal" evidence="18">
    <location>
        <begin position="221"/>
        <end position="368"/>
    </location>
</feature>
<keyword evidence="20" id="KW-1185">Reference proteome</keyword>
<gene>
    <name evidence="21" type="primary">LAMP1</name>
</gene>
<evidence type="ECO:0000256" key="12">
    <source>
        <dbReference type="ARBA" id="ARBA00060404"/>
    </source>
</evidence>
<comment type="subcellular location">
    <subcellularLocation>
        <location evidence="1">Cell membrane</location>
        <topology evidence="1">Single-pass type I membrane protein</topology>
    </subcellularLocation>
    <subcellularLocation>
        <location evidence="12">Cytolytic granule membrane</location>
        <topology evidence="12">Single-pass type I membrane protein</topology>
    </subcellularLocation>
    <subcellularLocation>
        <location evidence="11">Late endosome membrane</location>
        <topology evidence="11">Single-pass type I membrane protein</topology>
    </subcellularLocation>
    <subcellularLocation>
        <location evidence="14">Lysosome membrane</location>
        <topology evidence="14">Single-pass type I membrane protein</topology>
    </subcellularLocation>
</comment>
<organism evidence="20 21">
    <name type="scientific">Microcaecilia unicolor</name>
    <dbReference type="NCBI Taxonomy" id="1415580"/>
    <lineage>
        <taxon>Eukaryota</taxon>
        <taxon>Metazoa</taxon>
        <taxon>Chordata</taxon>
        <taxon>Craniata</taxon>
        <taxon>Vertebrata</taxon>
        <taxon>Euteleostomi</taxon>
        <taxon>Amphibia</taxon>
        <taxon>Gymnophiona</taxon>
        <taxon>Siphonopidae</taxon>
        <taxon>Microcaecilia</taxon>
    </lineage>
</organism>
<keyword evidence="3 14" id="KW-0812">Transmembrane</keyword>
<feature type="compositionally biased region" description="Pro residues" evidence="15">
    <location>
        <begin position="209"/>
        <end position="218"/>
    </location>
</feature>
<feature type="domain" description="Lysosome-associated membrane glycoprotein 2-like transmembrane" evidence="19">
    <location>
        <begin position="388"/>
        <end position="419"/>
    </location>
</feature>
<comment type="similarity">
    <text evidence="14">Belongs to the LAMP family.</text>
</comment>
<dbReference type="CTD" id="3916"/>
<keyword evidence="5" id="KW-0967">Endosome</keyword>
<dbReference type="FunCoup" id="A0A6P7Y2Z4">
    <property type="interactions" value="1193"/>
</dbReference>
<evidence type="ECO:0000256" key="13">
    <source>
        <dbReference type="ARBA" id="ARBA00074383"/>
    </source>
</evidence>
<dbReference type="RefSeq" id="XP_030057375.1">
    <property type="nucleotide sequence ID" value="XM_030201515.1"/>
</dbReference>
<dbReference type="InterPro" id="IPR002000">
    <property type="entry name" value="Lysosome-assoc_membr_glycop"/>
</dbReference>
<evidence type="ECO:0000256" key="2">
    <source>
        <dbReference type="ARBA" id="ARBA00022475"/>
    </source>
</evidence>
<feature type="disulfide bond" evidence="14">
    <location>
        <begin position="235"/>
        <end position="273"/>
    </location>
</feature>
<comment type="caution">
    <text evidence="14">Lacks conserved residue(s) required for the propagation of feature annotation.</text>
</comment>
<dbReference type="PANTHER" id="PTHR11506:SF27">
    <property type="entry name" value="LYSOSOME-ASSOCIATED MEMBRANE GLYCOPROTEIN 1"/>
    <property type="match status" value="1"/>
</dbReference>
<dbReference type="OrthoDB" id="10037042at2759"/>
<keyword evidence="4 17" id="KW-0732">Signal</keyword>
<feature type="region of interest" description="Disordered" evidence="15">
    <location>
        <begin position="193"/>
        <end position="223"/>
    </location>
</feature>
<reference evidence="21" key="1">
    <citation type="submission" date="2025-08" db="UniProtKB">
        <authorList>
            <consortium name="RefSeq"/>
        </authorList>
    </citation>
    <scope>IDENTIFICATION</scope>
</reference>
<evidence type="ECO:0000256" key="14">
    <source>
        <dbReference type="PROSITE-ProRule" id="PRU00740"/>
    </source>
</evidence>
<evidence type="ECO:0000256" key="1">
    <source>
        <dbReference type="ARBA" id="ARBA00004251"/>
    </source>
</evidence>
<dbReference type="FunFam" id="2.40.160.110:FF:000001">
    <property type="entry name" value="lysosome-associated membrane glycoprotein 2 isoform X2"/>
    <property type="match status" value="1"/>
</dbReference>
<dbReference type="KEGG" id="muo:115469155"/>
<keyword evidence="6 16" id="KW-1133">Transmembrane helix</keyword>
<evidence type="ECO:0000256" key="5">
    <source>
        <dbReference type="ARBA" id="ARBA00022753"/>
    </source>
</evidence>
<dbReference type="GO" id="GO:0005886">
    <property type="term" value="C:plasma membrane"/>
    <property type="evidence" value="ECO:0007669"/>
    <property type="project" value="UniProtKB-SubCell"/>
</dbReference>
<dbReference type="PROSITE" id="PS00310">
    <property type="entry name" value="LAMP_1"/>
    <property type="match status" value="2"/>
</dbReference>
<keyword evidence="8 14" id="KW-1015">Disulfide bond</keyword>
<dbReference type="PANTHER" id="PTHR11506">
    <property type="entry name" value="LYSOSOME-ASSOCIATED MEMBRANE GLYCOPROTEIN"/>
    <property type="match status" value="1"/>
</dbReference>
<feature type="disulfide bond" evidence="14">
    <location>
        <begin position="160"/>
        <end position="196"/>
    </location>
</feature>
<dbReference type="GeneID" id="115469155"/>
<evidence type="ECO:0000256" key="8">
    <source>
        <dbReference type="ARBA" id="ARBA00023157"/>
    </source>
</evidence>
<evidence type="ECO:0000256" key="17">
    <source>
        <dbReference type="SAM" id="SignalP"/>
    </source>
</evidence>
<evidence type="ECO:0000256" key="9">
    <source>
        <dbReference type="ARBA" id="ARBA00023180"/>
    </source>
</evidence>
<evidence type="ECO:0000256" key="7">
    <source>
        <dbReference type="ARBA" id="ARBA00023136"/>
    </source>
</evidence>
<evidence type="ECO:0000256" key="16">
    <source>
        <dbReference type="SAM" id="Phobius"/>
    </source>
</evidence>
<evidence type="ECO:0000256" key="4">
    <source>
        <dbReference type="ARBA" id="ARBA00022729"/>
    </source>
</evidence>
<dbReference type="PROSITE" id="PS51407">
    <property type="entry name" value="LAMP_3"/>
    <property type="match status" value="1"/>
</dbReference>
<keyword evidence="9" id="KW-0325">Glycoprotein</keyword>
<accession>A0A6P7Y2Z4</accession>
<feature type="chain" id="PRO_5028154221" description="Lysosome-associated membrane glycoprotein 1" evidence="17">
    <location>
        <begin position="33"/>
        <end position="421"/>
    </location>
</feature>
<dbReference type="GO" id="GO:0031902">
    <property type="term" value="C:late endosome membrane"/>
    <property type="evidence" value="ECO:0007669"/>
    <property type="project" value="TreeGrafter"/>
</dbReference>
<feature type="signal peptide" evidence="17">
    <location>
        <begin position="1"/>
        <end position="32"/>
    </location>
</feature>
<dbReference type="CDD" id="cd12087">
    <property type="entry name" value="TM_EGFR-like"/>
    <property type="match status" value="1"/>
</dbReference>
<dbReference type="PROSITE" id="PS00311">
    <property type="entry name" value="LAMP_2"/>
    <property type="match status" value="1"/>
</dbReference>
<dbReference type="InterPro" id="IPR048524">
    <property type="entry name" value="Lamp2-like_TM"/>
</dbReference>
<dbReference type="Pfam" id="PF01299">
    <property type="entry name" value="Lamp2-like_luminal"/>
    <property type="match status" value="2"/>
</dbReference>
<evidence type="ECO:0000313" key="20">
    <source>
        <dbReference type="Proteomes" id="UP000515156"/>
    </source>
</evidence>
<feature type="disulfide bond" evidence="14">
    <location>
        <begin position="342"/>
        <end position="379"/>
    </location>
</feature>
<name>A0A6P7Y2Z4_9AMPH</name>
<evidence type="ECO:0000313" key="21">
    <source>
        <dbReference type="RefSeq" id="XP_030057375.1"/>
    </source>
</evidence>
<evidence type="ECO:0000256" key="6">
    <source>
        <dbReference type="ARBA" id="ARBA00022989"/>
    </source>
</evidence>
<dbReference type="InterPro" id="IPR048528">
    <property type="entry name" value="Lamp2-like_luminal"/>
</dbReference>
<dbReference type="Gene3D" id="2.40.160.110">
    <property type="match status" value="2"/>
</dbReference>
<feature type="domain" description="Lysosome-associated membrane glycoprotein 2-like luminal" evidence="18">
    <location>
        <begin position="35"/>
        <end position="183"/>
    </location>
</feature>
<keyword evidence="10 14" id="KW-0458">Lysosome</keyword>
<dbReference type="GO" id="GO:0072594">
    <property type="term" value="P:establishment of protein localization to organelle"/>
    <property type="evidence" value="ECO:0007669"/>
    <property type="project" value="TreeGrafter"/>
</dbReference>
<proteinExistence type="inferred from homology"/>
<evidence type="ECO:0000256" key="10">
    <source>
        <dbReference type="ARBA" id="ARBA00023228"/>
    </source>
</evidence>
<sequence>MVTTSGWCLFSRATFPVLLLPLFLACLQPASSVQFDVRDEKNESCILADLAVNFSVTYDAGNTSRLARFELPKETRLLNSSSCGKENVSDPLLEIGFEAGHKMKISFTKNSSKYRVDELTFTYNLSDALLFPNASEKGGPKVVTSQKTGIEADMNTTYRCINQNIIHMGNVNATFYNIKIQAYPTTSNFSVKETPCSEDVTPTTVPATTLPPPVPAPTSAPKSGKYQVNGTNYTCILADMGLQLNITYLNVINKTNVLLFNVDPQNVTVSGNCTVTSAILTLTFEKTSLTFMFRKNDTTHKFYLGGVDVNTTLPPDAKVPAYKAANESIMYLQTTLGKSYMCKTMQVLNITDTFSVNVFNVQVQAFNIDGNNFGTEEECRMDEDSILVPIIVGAALAGLVLIVLIAYLIGRKRSHAGYQTI</sequence>
<dbReference type="Pfam" id="PF21222">
    <property type="entry name" value="Lamp2_2nd"/>
    <property type="match status" value="1"/>
</dbReference>
<keyword evidence="2" id="KW-1003">Cell membrane</keyword>
<evidence type="ECO:0000259" key="19">
    <source>
        <dbReference type="Pfam" id="PF21222"/>
    </source>
</evidence>
<evidence type="ECO:0000259" key="18">
    <source>
        <dbReference type="Pfam" id="PF01299"/>
    </source>
</evidence>
<feature type="transmembrane region" description="Helical" evidence="16">
    <location>
        <begin position="386"/>
        <end position="409"/>
    </location>
</feature>
<dbReference type="GO" id="GO:0005765">
    <property type="term" value="C:lysosomal membrane"/>
    <property type="evidence" value="ECO:0007669"/>
    <property type="project" value="UniProtKB-SubCell"/>
</dbReference>
<dbReference type="PRINTS" id="PR00336">
    <property type="entry name" value="LYSASSOCTDMP"/>
</dbReference>
<dbReference type="InterPro" id="IPR018134">
    <property type="entry name" value="LAMP_CS"/>
</dbReference>
<evidence type="ECO:0000256" key="15">
    <source>
        <dbReference type="SAM" id="MobiDB-lite"/>
    </source>
</evidence>
<dbReference type="Proteomes" id="UP000515156">
    <property type="component" value="Chromosome 4"/>
</dbReference>
<evidence type="ECO:0000256" key="11">
    <source>
        <dbReference type="ARBA" id="ARBA00037817"/>
    </source>
</evidence>
<evidence type="ECO:0000256" key="3">
    <source>
        <dbReference type="ARBA" id="ARBA00022692"/>
    </source>
</evidence>
<keyword evidence="7 14" id="KW-0472">Membrane</keyword>
<dbReference type="InParanoid" id="A0A6P7Y2Z4"/>
<dbReference type="AlphaFoldDB" id="A0A6P7Y2Z4"/>
<protein>
    <recommendedName>
        <fullName evidence="13">Lysosome-associated membrane glycoprotein 1</fullName>
    </recommendedName>
</protein>